<comment type="caution">
    <text evidence="4">The sequence shown here is derived from an EMBL/GenBank/DDBJ whole genome shotgun (WGS) entry which is preliminary data.</text>
</comment>
<dbReference type="CDD" id="cd03784">
    <property type="entry name" value="GT1_Gtf-like"/>
    <property type="match status" value="1"/>
</dbReference>
<evidence type="ECO:0000259" key="3">
    <source>
        <dbReference type="Pfam" id="PF06722"/>
    </source>
</evidence>
<dbReference type="GO" id="GO:0016906">
    <property type="term" value="F:sterol 3-beta-glucosyltransferase activity"/>
    <property type="evidence" value="ECO:0007669"/>
    <property type="project" value="UniProtKB-ARBA"/>
</dbReference>
<organism evidence="4 5">
    <name type="scientific">Fusarium oxysporum</name>
    <name type="common">Fusarium vascular wilt</name>
    <dbReference type="NCBI Taxonomy" id="5507"/>
    <lineage>
        <taxon>Eukaryota</taxon>
        <taxon>Fungi</taxon>
        <taxon>Dikarya</taxon>
        <taxon>Ascomycota</taxon>
        <taxon>Pezizomycotina</taxon>
        <taxon>Sordariomycetes</taxon>
        <taxon>Hypocreomycetidae</taxon>
        <taxon>Hypocreales</taxon>
        <taxon>Nectriaceae</taxon>
        <taxon>Fusarium</taxon>
        <taxon>Fusarium oxysporum species complex</taxon>
    </lineage>
</organism>
<dbReference type="PANTHER" id="PTHR48050:SF25">
    <property type="entry name" value="STEROL 3-BETA-GLUCOSYLTRANSFERASE"/>
    <property type="match status" value="1"/>
</dbReference>
<reference evidence="4" key="1">
    <citation type="submission" date="2020-02" db="EMBL/GenBank/DDBJ databases">
        <title>Identification and distribution of gene clusters putatively required for synthesis of sphingolipid metabolism inhibitors in phylogenetically diverse species of the filamentous fungus Fusarium.</title>
        <authorList>
            <person name="Kim H.-S."/>
            <person name="Busman M."/>
            <person name="Brown D.W."/>
            <person name="Divon H."/>
            <person name="Uhlig S."/>
            <person name="Proctor R.H."/>
        </authorList>
    </citation>
    <scope>NUCLEOTIDE SEQUENCE [LARGE SCALE GENOMIC DNA]</scope>
    <source>
        <strain evidence="4">NRRL 39464</strain>
    </source>
</reference>
<feature type="region of interest" description="Disordered" evidence="2">
    <location>
        <begin position="210"/>
        <end position="243"/>
    </location>
</feature>
<dbReference type="GO" id="GO:0016125">
    <property type="term" value="P:sterol metabolic process"/>
    <property type="evidence" value="ECO:0007669"/>
    <property type="project" value="TreeGrafter"/>
</dbReference>
<keyword evidence="1" id="KW-0808">Transferase</keyword>
<evidence type="ECO:0000313" key="4">
    <source>
        <dbReference type="EMBL" id="KAF5227506.1"/>
    </source>
</evidence>
<evidence type="ECO:0000313" key="5">
    <source>
        <dbReference type="Proteomes" id="UP000558688"/>
    </source>
</evidence>
<feature type="compositionally biased region" description="Basic and acidic residues" evidence="2">
    <location>
        <begin position="231"/>
        <end position="243"/>
    </location>
</feature>
<evidence type="ECO:0000256" key="1">
    <source>
        <dbReference type="ARBA" id="ARBA00022679"/>
    </source>
</evidence>
<dbReference type="FunFam" id="3.40.50.2000:FF:000009">
    <property type="entry name" value="Sterol 3-beta-glucosyltransferase UGT80A2"/>
    <property type="match status" value="1"/>
</dbReference>
<dbReference type="SUPFAM" id="SSF53756">
    <property type="entry name" value="UDP-Glycosyltransferase/glycogen phosphorylase"/>
    <property type="match status" value="1"/>
</dbReference>
<proteinExistence type="predicted"/>
<dbReference type="InterPro" id="IPR002213">
    <property type="entry name" value="UDP_glucos_trans"/>
</dbReference>
<name>A0A8H4YGI2_FUSOX</name>
<feature type="non-terminal residue" evidence="4">
    <location>
        <position position="1"/>
    </location>
</feature>
<dbReference type="InterPro" id="IPR050426">
    <property type="entry name" value="Glycosyltransferase_28"/>
</dbReference>
<protein>
    <recommendedName>
        <fullName evidence="3">Erythromycin biosynthesis protein CIII-like C-terminal domain-containing protein</fullName>
    </recommendedName>
</protein>
<dbReference type="PANTHER" id="PTHR48050">
    <property type="entry name" value="STEROL 3-BETA-GLUCOSYLTRANSFERASE"/>
    <property type="match status" value="1"/>
</dbReference>
<accession>A0A8H4YGI2</accession>
<dbReference type="Proteomes" id="UP000558688">
    <property type="component" value="Unassembled WGS sequence"/>
</dbReference>
<dbReference type="Pfam" id="PF06722">
    <property type="entry name" value="EryCIII-like_C"/>
    <property type="match status" value="1"/>
</dbReference>
<dbReference type="Gene3D" id="3.40.50.2000">
    <property type="entry name" value="Glycogen Phosphorylase B"/>
    <property type="match status" value="1"/>
</dbReference>
<dbReference type="EMBL" id="JAAFOW010004960">
    <property type="protein sequence ID" value="KAF5227506.1"/>
    <property type="molecule type" value="Genomic_DNA"/>
</dbReference>
<dbReference type="AlphaFoldDB" id="A0A8H4YGI2"/>
<dbReference type="InterPro" id="IPR010610">
    <property type="entry name" value="EryCIII-like_C"/>
</dbReference>
<sequence length="243" mass="27002">NEGGDWEPPQELQDFIAKARADGKKLVYVGFGSLIVKDPAKMTQEVIDAVLKADVRCILSKGWSDRISPKDDPSKPRPEEPEMPPEIHVIKSAPHDWLFSQIDAAAHHGGSGTTGASLRAGIPTIIRPFFGDQFFFATRVEDLGVGVWVKKWGTNSFGRALWEVTRNERMIVKARVLGEQIRSESGVDSAIQCIYRDLEYAKSLIKRNAGKAAQHDANEDDDTEESWTFVGRDEPDPDAVTKK</sequence>
<evidence type="ECO:0000256" key="2">
    <source>
        <dbReference type="SAM" id="MobiDB-lite"/>
    </source>
</evidence>
<feature type="non-terminal residue" evidence="4">
    <location>
        <position position="243"/>
    </location>
</feature>
<feature type="domain" description="Erythromycin biosynthesis protein CIII-like C-terminal" evidence="3">
    <location>
        <begin position="76"/>
        <end position="154"/>
    </location>
</feature>
<gene>
    <name evidence="4" type="ORF">FOXYS1_16076</name>
</gene>